<comment type="caution">
    <text evidence="1">The sequence shown here is derived from an EMBL/GenBank/DDBJ whole genome shotgun (WGS) entry which is preliminary data.</text>
</comment>
<dbReference type="AlphaFoldDB" id="A0ABD3EAV1"/>
<organism evidence="1 2">
    <name type="scientific">Castilleja foliolosa</name>
    <dbReference type="NCBI Taxonomy" id="1961234"/>
    <lineage>
        <taxon>Eukaryota</taxon>
        <taxon>Viridiplantae</taxon>
        <taxon>Streptophyta</taxon>
        <taxon>Embryophyta</taxon>
        <taxon>Tracheophyta</taxon>
        <taxon>Spermatophyta</taxon>
        <taxon>Magnoliopsida</taxon>
        <taxon>eudicotyledons</taxon>
        <taxon>Gunneridae</taxon>
        <taxon>Pentapetalae</taxon>
        <taxon>asterids</taxon>
        <taxon>lamiids</taxon>
        <taxon>Lamiales</taxon>
        <taxon>Orobanchaceae</taxon>
        <taxon>Pedicularideae</taxon>
        <taxon>Castillejinae</taxon>
        <taxon>Castilleja</taxon>
    </lineage>
</organism>
<dbReference type="EMBL" id="JAVIJP010000007">
    <property type="protein sequence ID" value="KAL3650231.1"/>
    <property type="molecule type" value="Genomic_DNA"/>
</dbReference>
<name>A0ABD3EAV1_9LAMI</name>
<dbReference type="Proteomes" id="UP001632038">
    <property type="component" value="Unassembled WGS sequence"/>
</dbReference>
<keyword evidence="2" id="KW-1185">Reference proteome</keyword>
<reference evidence="2" key="1">
    <citation type="journal article" date="2024" name="IScience">
        <title>Strigolactones Initiate the Formation of Haustorium-like Structures in Castilleja.</title>
        <authorList>
            <person name="Buerger M."/>
            <person name="Peterson D."/>
            <person name="Chory J."/>
        </authorList>
    </citation>
    <scope>NUCLEOTIDE SEQUENCE [LARGE SCALE GENOMIC DNA]</scope>
</reference>
<proteinExistence type="predicted"/>
<dbReference type="PANTHER" id="PTHR36741:SF1">
    <property type="entry name" value="OS07G0100500 PROTEIN"/>
    <property type="match status" value="1"/>
</dbReference>
<accession>A0ABD3EAV1</accession>
<evidence type="ECO:0000313" key="2">
    <source>
        <dbReference type="Proteomes" id="UP001632038"/>
    </source>
</evidence>
<gene>
    <name evidence="1" type="ORF">CASFOL_006634</name>
</gene>
<protein>
    <submittedName>
        <fullName evidence="1">Uncharacterized protein</fullName>
    </submittedName>
</protein>
<sequence length="63" mass="6586">MRLPTSQQLSTFTPLMCDPIVHIPVINVCSSGQGYSHVNPTVGRPVASERGVSGGEGSLRCGC</sequence>
<evidence type="ECO:0000313" key="1">
    <source>
        <dbReference type="EMBL" id="KAL3650231.1"/>
    </source>
</evidence>
<dbReference type="PANTHER" id="PTHR36741">
    <property type="entry name" value="OS07G0100500 PROTEIN"/>
    <property type="match status" value="1"/>
</dbReference>